<reference evidence="1 2" key="1">
    <citation type="journal article" date="2021" name="BMC Biol.">
        <title>Horizontally acquired antibacterial genes associated with adaptive radiation of ladybird beetles.</title>
        <authorList>
            <person name="Li H.S."/>
            <person name="Tang X.F."/>
            <person name="Huang Y.H."/>
            <person name="Xu Z.Y."/>
            <person name="Chen M.L."/>
            <person name="Du X.Y."/>
            <person name="Qiu B.Y."/>
            <person name="Chen P.T."/>
            <person name="Zhang W."/>
            <person name="Slipinski A."/>
            <person name="Escalona H.E."/>
            <person name="Waterhouse R.M."/>
            <person name="Zwick A."/>
            <person name="Pang H."/>
        </authorList>
    </citation>
    <scope>NUCLEOTIDE SEQUENCE [LARGE SCALE GENOMIC DNA]</scope>
    <source>
        <strain evidence="1">SYSU2018</strain>
    </source>
</reference>
<proteinExistence type="predicted"/>
<feature type="non-terminal residue" evidence="1">
    <location>
        <position position="1"/>
    </location>
</feature>
<gene>
    <name evidence="1" type="ORF">HHI36_004681</name>
</gene>
<dbReference type="AlphaFoldDB" id="A0ABD2NSP3"/>
<comment type="caution">
    <text evidence="1">The sequence shown here is derived from an EMBL/GenBank/DDBJ whole genome shotgun (WGS) entry which is preliminary data.</text>
</comment>
<organism evidence="1 2">
    <name type="scientific">Cryptolaemus montrouzieri</name>
    <dbReference type="NCBI Taxonomy" id="559131"/>
    <lineage>
        <taxon>Eukaryota</taxon>
        <taxon>Metazoa</taxon>
        <taxon>Ecdysozoa</taxon>
        <taxon>Arthropoda</taxon>
        <taxon>Hexapoda</taxon>
        <taxon>Insecta</taxon>
        <taxon>Pterygota</taxon>
        <taxon>Neoptera</taxon>
        <taxon>Endopterygota</taxon>
        <taxon>Coleoptera</taxon>
        <taxon>Polyphaga</taxon>
        <taxon>Cucujiformia</taxon>
        <taxon>Coccinelloidea</taxon>
        <taxon>Coccinellidae</taxon>
        <taxon>Scymninae</taxon>
        <taxon>Scymnini</taxon>
        <taxon>Cryptolaemus</taxon>
    </lineage>
</organism>
<protein>
    <submittedName>
        <fullName evidence="1">Uncharacterized protein</fullName>
    </submittedName>
</protein>
<evidence type="ECO:0000313" key="2">
    <source>
        <dbReference type="Proteomes" id="UP001516400"/>
    </source>
</evidence>
<dbReference type="EMBL" id="JABFTP020000144">
    <property type="protein sequence ID" value="KAL3281472.1"/>
    <property type="molecule type" value="Genomic_DNA"/>
</dbReference>
<dbReference type="Proteomes" id="UP001516400">
    <property type="component" value="Unassembled WGS sequence"/>
</dbReference>
<name>A0ABD2NSP3_9CUCU</name>
<keyword evidence="2" id="KW-1185">Reference proteome</keyword>
<evidence type="ECO:0000313" key="1">
    <source>
        <dbReference type="EMBL" id="KAL3281472.1"/>
    </source>
</evidence>
<sequence>IPVPESQPGSNGQAHQRSLQMFDFNSDLLPENMLLMLTPKSKKFYINLIFSQTTTCVVNQVYSAETKRAGKDR</sequence>
<accession>A0ABD2NSP3</accession>